<evidence type="ECO:0000256" key="7">
    <source>
        <dbReference type="ARBA" id="ARBA00022664"/>
    </source>
</evidence>
<comment type="subcellular location">
    <subcellularLocation>
        <location evidence="2 15">Cytoplasm</location>
    </subcellularLocation>
</comment>
<evidence type="ECO:0000256" key="1">
    <source>
        <dbReference type="ARBA" id="ARBA00000109"/>
    </source>
</evidence>
<dbReference type="PANTHER" id="PTHR11207:SF0">
    <property type="entry name" value="RIBONUCLEASE 3"/>
    <property type="match status" value="1"/>
</dbReference>
<dbReference type="InterPro" id="IPR011907">
    <property type="entry name" value="RNase_III"/>
</dbReference>
<evidence type="ECO:0000256" key="8">
    <source>
        <dbReference type="ARBA" id="ARBA00022694"/>
    </source>
</evidence>
<sequence length="243" mass="25796">MKLHERVAAAEAICGHTFTNKELIEAALTHPSAVEGKPVSASYERLEFLGDSILGAIIATELFERYPDMDEGQLTRLKISLVSGHTLSIVSDALGISPLIVMGISEKGTGKRGMKSALENVYESIVGALYLDAGFDPTHDFVIRTLGPHISPALAVRSVSPKSRLQEAVQAKGKATPEYKLIGESGPAHTPTFTAVVFVDGLKVGRGQGPSKKAAESEAAQDALVRLGVDDAPLDADAEMHLR</sequence>
<organism evidence="18 19">
    <name type="scientific">Lancefieldella parvula</name>
    <dbReference type="NCBI Taxonomy" id="1382"/>
    <lineage>
        <taxon>Bacteria</taxon>
        <taxon>Bacillati</taxon>
        <taxon>Actinomycetota</taxon>
        <taxon>Coriobacteriia</taxon>
        <taxon>Coriobacteriales</taxon>
        <taxon>Atopobiaceae</taxon>
        <taxon>Lancefieldella</taxon>
    </lineage>
</organism>
<proteinExistence type="inferred from homology"/>
<evidence type="ECO:0000256" key="9">
    <source>
        <dbReference type="ARBA" id="ARBA00022722"/>
    </source>
</evidence>
<feature type="active site" evidence="15">
    <location>
        <position position="51"/>
    </location>
</feature>
<protein>
    <recommendedName>
        <fullName evidence="15">Ribonuclease 3</fullName>
        <ecNumber evidence="15">3.1.26.3</ecNumber>
    </recommendedName>
    <alternativeName>
        <fullName evidence="15">Ribonuclease III</fullName>
        <shortName evidence="15">RNase III</shortName>
    </alternativeName>
</protein>
<dbReference type="SUPFAM" id="SSF69065">
    <property type="entry name" value="RNase III domain-like"/>
    <property type="match status" value="1"/>
</dbReference>
<dbReference type="InterPro" id="IPR036389">
    <property type="entry name" value="RNase_III_sf"/>
</dbReference>
<dbReference type="GO" id="GO:0006397">
    <property type="term" value="P:mRNA processing"/>
    <property type="evidence" value="ECO:0007669"/>
    <property type="project" value="UniProtKB-UniRule"/>
</dbReference>
<keyword evidence="5 15" id="KW-0963">Cytoplasm</keyword>
<evidence type="ECO:0000313" key="19">
    <source>
        <dbReference type="Proteomes" id="UP000831562"/>
    </source>
</evidence>
<evidence type="ECO:0000256" key="4">
    <source>
        <dbReference type="ARBA" id="ARBA00011738"/>
    </source>
</evidence>
<comment type="function">
    <text evidence="15">Digests double-stranded RNA. Involved in the processing of primary rRNA transcript to yield the immediate precursors to the large and small rRNAs (23S and 16S). Processes some mRNAs, and tRNAs when they are encoded in the rRNA operon. Processes pre-crRNA and tracrRNA of type II CRISPR loci if present in the organism.</text>
</comment>
<feature type="active site" evidence="15">
    <location>
        <position position="123"/>
    </location>
</feature>
<evidence type="ECO:0000256" key="10">
    <source>
        <dbReference type="ARBA" id="ARBA00022723"/>
    </source>
</evidence>
<dbReference type="CDD" id="cd00593">
    <property type="entry name" value="RIBOc"/>
    <property type="match status" value="1"/>
</dbReference>
<evidence type="ECO:0000259" key="16">
    <source>
        <dbReference type="PROSITE" id="PS50137"/>
    </source>
</evidence>
<dbReference type="EMBL" id="CP097092">
    <property type="protein sequence ID" value="UQF77602.1"/>
    <property type="molecule type" value="Genomic_DNA"/>
</dbReference>
<evidence type="ECO:0000256" key="14">
    <source>
        <dbReference type="ARBA" id="ARBA00022884"/>
    </source>
</evidence>
<dbReference type="Pfam" id="PF00035">
    <property type="entry name" value="dsrm"/>
    <property type="match status" value="1"/>
</dbReference>
<evidence type="ECO:0000256" key="15">
    <source>
        <dbReference type="HAMAP-Rule" id="MF_00104"/>
    </source>
</evidence>
<dbReference type="PROSITE" id="PS00517">
    <property type="entry name" value="RNASE_3_1"/>
    <property type="match status" value="1"/>
</dbReference>
<dbReference type="NCBIfam" id="TIGR02191">
    <property type="entry name" value="RNaseIII"/>
    <property type="match status" value="1"/>
</dbReference>
<keyword evidence="9 15" id="KW-0540">Nuclease</keyword>
<evidence type="ECO:0000256" key="3">
    <source>
        <dbReference type="ARBA" id="ARBA00010183"/>
    </source>
</evidence>
<dbReference type="HAMAP" id="MF_00104">
    <property type="entry name" value="RNase_III"/>
    <property type="match status" value="1"/>
</dbReference>
<dbReference type="FunFam" id="3.30.160.20:FF:000003">
    <property type="entry name" value="Ribonuclease 3"/>
    <property type="match status" value="1"/>
</dbReference>
<dbReference type="PANTHER" id="PTHR11207">
    <property type="entry name" value="RIBONUCLEASE III"/>
    <property type="match status" value="1"/>
</dbReference>
<dbReference type="SMART" id="SM00358">
    <property type="entry name" value="DSRM"/>
    <property type="match status" value="1"/>
</dbReference>
<dbReference type="GO" id="GO:0004525">
    <property type="term" value="F:ribonuclease III activity"/>
    <property type="evidence" value="ECO:0007669"/>
    <property type="project" value="UniProtKB-UniRule"/>
</dbReference>
<dbReference type="SUPFAM" id="SSF54768">
    <property type="entry name" value="dsRNA-binding domain-like"/>
    <property type="match status" value="1"/>
</dbReference>
<evidence type="ECO:0000256" key="11">
    <source>
        <dbReference type="ARBA" id="ARBA00022759"/>
    </source>
</evidence>
<evidence type="ECO:0000259" key="17">
    <source>
        <dbReference type="PROSITE" id="PS50142"/>
    </source>
</evidence>
<dbReference type="Gene3D" id="3.30.160.20">
    <property type="match status" value="1"/>
</dbReference>
<dbReference type="Proteomes" id="UP000831562">
    <property type="component" value="Chromosome"/>
</dbReference>
<feature type="binding site" evidence="15">
    <location>
        <position position="120"/>
    </location>
    <ligand>
        <name>Mg(2+)</name>
        <dbReference type="ChEBI" id="CHEBI:18420"/>
    </ligand>
</feature>
<dbReference type="EC" id="3.1.26.3" evidence="15"/>
<accession>A0A9E7ANZ2</accession>
<evidence type="ECO:0000313" key="18">
    <source>
        <dbReference type="EMBL" id="UQF77602.1"/>
    </source>
</evidence>
<dbReference type="GO" id="GO:0005737">
    <property type="term" value="C:cytoplasm"/>
    <property type="evidence" value="ECO:0007669"/>
    <property type="project" value="UniProtKB-SubCell"/>
</dbReference>
<evidence type="ECO:0000256" key="5">
    <source>
        <dbReference type="ARBA" id="ARBA00022490"/>
    </source>
</evidence>
<reference evidence="18" key="1">
    <citation type="submission" date="2022-05" db="EMBL/GenBank/DDBJ databases">
        <title>Using nanopore sequencing to obtain complete genomes from saliva samples.</title>
        <authorList>
            <person name="Baker J.L."/>
        </authorList>
    </citation>
    <scope>NUCLEOTIDE SEQUENCE</scope>
    <source>
        <strain evidence="18">JCVI-JB-Lp32</strain>
    </source>
</reference>
<evidence type="ECO:0000256" key="13">
    <source>
        <dbReference type="ARBA" id="ARBA00022842"/>
    </source>
</evidence>
<evidence type="ECO:0000256" key="6">
    <source>
        <dbReference type="ARBA" id="ARBA00022552"/>
    </source>
</evidence>
<evidence type="ECO:0000256" key="2">
    <source>
        <dbReference type="ARBA" id="ARBA00004496"/>
    </source>
</evidence>
<dbReference type="GO" id="GO:0006364">
    <property type="term" value="P:rRNA processing"/>
    <property type="evidence" value="ECO:0007669"/>
    <property type="project" value="UniProtKB-UniRule"/>
</dbReference>
<keyword evidence="15" id="KW-0699">rRNA-binding</keyword>
<feature type="binding site" evidence="15">
    <location>
        <position position="47"/>
    </location>
    <ligand>
        <name>Mg(2+)</name>
        <dbReference type="ChEBI" id="CHEBI:18420"/>
    </ligand>
</feature>
<comment type="similarity">
    <text evidence="3">Belongs to the ribonuclease III family.</text>
</comment>
<dbReference type="AlphaFoldDB" id="A0A9E7ANZ2"/>
<keyword evidence="11 15" id="KW-0255">Endonuclease</keyword>
<dbReference type="FunFam" id="1.10.1520.10:FF:000001">
    <property type="entry name" value="Ribonuclease 3"/>
    <property type="match status" value="1"/>
</dbReference>
<feature type="domain" description="RNase III" evidence="17">
    <location>
        <begin position="15"/>
        <end position="134"/>
    </location>
</feature>
<dbReference type="SMART" id="SM00535">
    <property type="entry name" value="RIBOc"/>
    <property type="match status" value="1"/>
</dbReference>
<keyword evidence="6 15" id="KW-0698">rRNA processing</keyword>
<dbReference type="GO" id="GO:0042802">
    <property type="term" value="F:identical protein binding"/>
    <property type="evidence" value="ECO:0007669"/>
    <property type="project" value="UniProtKB-ARBA"/>
</dbReference>
<dbReference type="CDD" id="cd10845">
    <property type="entry name" value="DSRM_RNAse_III_family"/>
    <property type="match status" value="1"/>
</dbReference>
<evidence type="ECO:0000256" key="12">
    <source>
        <dbReference type="ARBA" id="ARBA00022801"/>
    </source>
</evidence>
<keyword evidence="14 15" id="KW-0694">RNA-binding</keyword>
<comment type="catalytic activity">
    <reaction evidence="1 15">
        <text>Endonucleolytic cleavage to 5'-phosphomonoester.</text>
        <dbReference type="EC" id="3.1.26.3"/>
    </reaction>
</comment>
<dbReference type="InterPro" id="IPR000999">
    <property type="entry name" value="RNase_III_dom"/>
</dbReference>
<dbReference type="GO" id="GO:0010468">
    <property type="term" value="P:regulation of gene expression"/>
    <property type="evidence" value="ECO:0007669"/>
    <property type="project" value="TreeGrafter"/>
</dbReference>
<dbReference type="RefSeq" id="WP_035427733.1">
    <property type="nucleotide sequence ID" value="NZ_CAUQBC010000001.1"/>
</dbReference>
<name>A0A9E7ANZ2_9ACTN</name>
<feature type="binding site" evidence="15">
    <location>
        <position position="123"/>
    </location>
    <ligand>
        <name>Mg(2+)</name>
        <dbReference type="ChEBI" id="CHEBI:18420"/>
    </ligand>
</feature>
<comment type="cofactor">
    <cofactor evidence="15">
        <name>Mg(2+)</name>
        <dbReference type="ChEBI" id="CHEBI:18420"/>
    </cofactor>
</comment>
<dbReference type="GO" id="GO:0019843">
    <property type="term" value="F:rRNA binding"/>
    <property type="evidence" value="ECO:0007669"/>
    <property type="project" value="UniProtKB-KW"/>
</dbReference>
<keyword evidence="13 15" id="KW-0460">Magnesium</keyword>
<dbReference type="Pfam" id="PF14622">
    <property type="entry name" value="Ribonucleas_3_3"/>
    <property type="match status" value="1"/>
</dbReference>
<dbReference type="Gene3D" id="1.10.1520.10">
    <property type="entry name" value="Ribonuclease III domain"/>
    <property type="match status" value="1"/>
</dbReference>
<dbReference type="GO" id="GO:0046872">
    <property type="term" value="F:metal ion binding"/>
    <property type="evidence" value="ECO:0007669"/>
    <property type="project" value="UniProtKB-KW"/>
</dbReference>
<comment type="subunit">
    <text evidence="4 15">Homodimer.</text>
</comment>
<dbReference type="PROSITE" id="PS50142">
    <property type="entry name" value="RNASE_3_2"/>
    <property type="match status" value="1"/>
</dbReference>
<keyword evidence="7 15" id="KW-0507">mRNA processing</keyword>
<dbReference type="GO" id="GO:0003725">
    <property type="term" value="F:double-stranded RNA binding"/>
    <property type="evidence" value="ECO:0007669"/>
    <property type="project" value="TreeGrafter"/>
</dbReference>
<gene>
    <name evidence="15 18" type="primary">rnc</name>
    <name evidence="18" type="ORF">M3I19_04710</name>
</gene>
<dbReference type="PROSITE" id="PS50137">
    <property type="entry name" value="DS_RBD"/>
    <property type="match status" value="1"/>
</dbReference>
<keyword evidence="12 15" id="KW-0378">Hydrolase</keyword>
<dbReference type="GO" id="GO:0008033">
    <property type="term" value="P:tRNA processing"/>
    <property type="evidence" value="ECO:0007669"/>
    <property type="project" value="UniProtKB-KW"/>
</dbReference>
<keyword evidence="10 15" id="KW-0479">Metal-binding</keyword>
<keyword evidence="8 15" id="KW-0819">tRNA processing</keyword>
<feature type="domain" description="DRBM" evidence="16">
    <location>
        <begin position="160"/>
        <end position="229"/>
    </location>
</feature>
<dbReference type="InterPro" id="IPR014720">
    <property type="entry name" value="dsRBD_dom"/>
</dbReference>